<gene>
    <name evidence="1" type="primary">WBGene00111854</name>
</gene>
<dbReference type="EnsemblMetazoa" id="PPA22300.1">
    <property type="protein sequence ID" value="PPA22300.1"/>
    <property type="gene ID" value="WBGene00111854"/>
</dbReference>
<proteinExistence type="predicted"/>
<protein>
    <submittedName>
        <fullName evidence="1">E3 ubiquitin protein ligase</fullName>
    </submittedName>
</protein>
<accession>A0A8R1YJE5</accession>
<name>A0A2A6CW54_PRIPA</name>
<dbReference type="GO" id="GO:0005737">
    <property type="term" value="C:cytoplasm"/>
    <property type="evidence" value="ECO:0000318"/>
    <property type="project" value="GO_Central"/>
</dbReference>
<organism evidence="1 2">
    <name type="scientific">Pristionchus pacificus</name>
    <name type="common">Parasitic nematode worm</name>
    <dbReference type="NCBI Taxonomy" id="54126"/>
    <lineage>
        <taxon>Eukaryota</taxon>
        <taxon>Metazoa</taxon>
        <taxon>Ecdysozoa</taxon>
        <taxon>Nematoda</taxon>
        <taxon>Chromadorea</taxon>
        <taxon>Rhabditida</taxon>
        <taxon>Rhabditina</taxon>
        <taxon>Diplogasteromorpha</taxon>
        <taxon>Diplogasteroidea</taxon>
        <taxon>Neodiplogasteridae</taxon>
        <taxon>Pristionchus</taxon>
    </lineage>
</organism>
<evidence type="ECO:0000313" key="2">
    <source>
        <dbReference type="Proteomes" id="UP000005239"/>
    </source>
</evidence>
<dbReference type="AlphaFoldDB" id="A0A2A6CW54"/>
<dbReference type="GO" id="GO:0005856">
    <property type="term" value="C:cytoskeleton"/>
    <property type="evidence" value="ECO:0000318"/>
    <property type="project" value="GO_Central"/>
</dbReference>
<reference evidence="1" key="2">
    <citation type="submission" date="2022-06" db="UniProtKB">
        <authorList>
            <consortium name="EnsemblMetazoa"/>
        </authorList>
    </citation>
    <scope>IDENTIFICATION</scope>
    <source>
        <strain evidence="1">PS312</strain>
    </source>
</reference>
<reference evidence="2" key="1">
    <citation type="journal article" date="2008" name="Nat. Genet.">
        <title>The Pristionchus pacificus genome provides a unique perspective on nematode lifestyle and parasitism.</title>
        <authorList>
            <person name="Dieterich C."/>
            <person name="Clifton S.W."/>
            <person name="Schuster L.N."/>
            <person name="Chinwalla A."/>
            <person name="Delehaunty K."/>
            <person name="Dinkelacker I."/>
            <person name="Fulton L."/>
            <person name="Fulton R."/>
            <person name="Godfrey J."/>
            <person name="Minx P."/>
            <person name="Mitreva M."/>
            <person name="Roeseler W."/>
            <person name="Tian H."/>
            <person name="Witte H."/>
            <person name="Yang S.P."/>
            <person name="Wilson R.K."/>
            <person name="Sommer R.J."/>
        </authorList>
    </citation>
    <scope>NUCLEOTIDE SEQUENCE [LARGE SCALE GENOMIC DNA]</scope>
    <source>
        <strain evidence="2">PS312</strain>
    </source>
</reference>
<dbReference type="GO" id="GO:0031032">
    <property type="term" value="P:actomyosin structure organization"/>
    <property type="evidence" value="ECO:0000318"/>
    <property type="project" value="GO_Central"/>
</dbReference>
<accession>A0A2A6CW54</accession>
<sequence length="1021" mass="118236">MLAAQNAAYIKEEVLPVHTSVHQVVDGTIFYFKGSEPHRLHIKWLGKDVNAKLPEGRIVYVFAFDNAIYFTLNSGQVYKATAELDKITVSFVRPLYSFEIVDPLGLCKRMEFGYYDYVYRVCDQEIPDGIPIDIKMDKFQPARIHRGKLYYVRFNDDEQMEMNLMGEKIVGFDIPNITTGRSWGSYAREDSPYIHFSYQHHLFTFNVETREAFPILVFGNMFNLQIKSFEKGRPLTVHDIPLATLKAADQGLPGLYKAADHNKQISSTLPFKFDAPKVPTGTPVFGYSPKVEEPKKMSALDHRIEEMEKEFQSKEQSQKVQEDHAKYLDKKLNEIQFQAPVEETEEAKKRRQYEEELIDQNFELTQQLEQLKRANEEKDETAAEELAKLCERNEELTKINKGLEAENWEITQELDRIETENEELEAANMELIQETEELTKRKENREKEMQATIAELEAKNSEIAEDIERMKLTNTDLVKALEGTVDTSSGEEYEIIDNEEVLPVHTTVHQLDDGTLFYFKGSEPHRLYIKWVSQDVEAELPKGKIVHLFALHNAIYFTMQSNHVFKATADLNKITVSFVRTLQTFESVDALGLCTRMEFGYHDYVYRLCDNEIPDGVPIDAEMTNFQRARIHRGKLYYVRESLYKLSEMTLMGSNIVGFDIPSFGLCRSWASYAREDSPFIHFSFQHHLHTINVETREVFPMMVFGDMFNLQIISVIDNIATLTGQADGQTHLITAEFPPGYFNKGFPITLNEIPTAVADEKNFLAPKYKAEDHNVKKIDWFDFTFKADTSFNSNSGRGFNFNVDKVTEPAKPMSLLDQRVYEMNQEFKAKEQSQRVQEDHAKFLDKKLNEIQFQASEEETEEAKKRREYEEEKDESAAEELAKLCEHNEELTKINKALEAENWEITQELDRIETENEELEAANMELIQETEELTKRKEKREKEMQAIIEELETKSAEIAEDVERMKLTNTDISSTDEEIAELEKQIEIIMKMNEKLAKALEDTADASNGEEYEIIDNVSE</sequence>
<dbReference type="GO" id="GO:0004674">
    <property type="term" value="F:protein serine/threonine kinase activity"/>
    <property type="evidence" value="ECO:0000318"/>
    <property type="project" value="GO_Central"/>
</dbReference>
<keyword evidence="2" id="KW-1185">Reference proteome</keyword>
<dbReference type="Proteomes" id="UP000005239">
    <property type="component" value="Unassembled WGS sequence"/>
</dbReference>
<evidence type="ECO:0000313" key="1">
    <source>
        <dbReference type="EnsemblMetazoa" id="PPA22300.1"/>
    </source>
</evidence>